<evidence type="ECO:0000256" key="11">
    <source>
        <dbReference type="SAM" id="Phobius"/>
    </source>
</evidence>
<dbReference type="PANTHER" id="PTHR45436">
    <property type="entry name" value="SENSOR HISTIDINE KINASE YKOH"/>
    <property type="match status" value="1"/>
</dbReference>
<dbReference type="InterPro" id="IPR050428">
    <property type="entry name" value="TCS_sensor_his_kinase"/>
</dbReference>
<dbReference type="SMART" id="SM00388">
    <property type="entry name" value="HisKA"/>
    <property type="match status" value="1"/>
</dbReference>
<dbReference type="CDD" id="cd00082">
    <property type="entry name" value="HisKA"/>
    <property type="match status" value="1"/>
</dbReference>
<feature type="transmembrane region" description="Helical" evidence="11">
    <location>
        <begin position="20"/>
        <end position="41"/>
    </location>
</feature>
<evidence type="ECO:0000256" key="2">
    <source>
        <dbReference type="ARBA" id="ARBA00004141"/>
    </source>
</evidence>
<dbReference type="EC" id="2.7.13.3" evidence="3"/>
<comment type="subcellular location">
    <subcellularLocation>
        <location evidence="2">Membrane</location>
        <topology evidence="2">Multi-pass membrane protein</topology>
    </subcellularLocation>
</comment>
<sequence>MGRDRRQRSPSLLRIVALRILLFGMLAMGIEVAIVFAEYWFDDPNLGRSLIEIEAEALAHGLVERDGRLAYVLPADARTRYRTGGPDLDEDGGQGYFARIRTLDGTVLFSNCGEECTEHFLPLTVNPPSFWQRSLSPGKPLDVVGGQSVDIGGRRVAIELAVLRDPDHRVLQVILHEVFDHMVVPMTLMLTLVIGASIWSVRSALRPVAAAARQAELIDPRDAGARIPTAGMPREVAVLAAAVNRAFGRVGEVIRGQSLFASAIAHEIRTPVAIVKLELEHIDHPRAKKALADLDGLTHVLEQLTALARLDAVDVGAMRPVALGELSAATIESMAPYVYDRGKTITLVDRGGGEVRAIAGLIENLIRNLVENAVRHTPPGTAITVTVGPGPELSVADDGPGLPDDEPIDLGHEAVLKRAGGLGIGRKIVQRIAEIHGATLETTSSRAAGTCVRLVFPVV</sequence>
<feature type="domain" description="Histidine kinase" evidence="12">
    <location>
        <begin position="263"/>
        <end position="459"/>
    </location>
</feature>
<organism evidence="14 15">
    <name type="scientific">Methylobrevis albus</name>
    <dbReference type="NCBI Taxonomy" id="2793297"/>
    <lineage>
        <taxon>Bacteria</taxon>
        <taxon>Pseudomonadati</taxon>
        <taxon>Pseudomonadota</taxon>
        <taxon>Alphaproteobacteria</taxon>
        <taxon>Hyphomicrobiales</taxon>
        <taxon>Pleomorphomonadaceae</taxon>
        <taxon>Methylobrevis</taxon>
    </lineage>
</organism>
<keyword evidence="6 11" id="KW-0812">Transmembrane</keyword>
<keyword evidence="7 14" id="KW-0418">Kinase</keyword>
<evidence type="ECO:0000256" key="10">
    <source>
        <dbReference type="ARBA" id="ARBA00023136"/>
    </source>
</evidence>
<keyword evidence="5" id="KW-0808">Transferase</keyword>
<dbReference type="Proteomes" id="UP000631694">
    <property type="component" value="Unassembled WGS sequence"/>
</dbReference>
<dbReference type="PANTHER" id="PTHR45436:SF15">
    <property type="entry name" value="SENSOR HISTIDINE KINASE CUSS"/>
    <property type="match status" value="1"/>
</dbReference>
<gene>
    <name evidence="14" type="ORF">I5731_18145</name>
</gene>
<name>A0A931I5N5_9HYPH</name>
<evidence type="ECO:0000256" key="7">
    <source>
        <dbReference type="ARBA" id="ARBA00022777"/>
    </source>
</evidence>
<dbReference type="InterPro" id="IPR003661">
    <property type="entry name" value="HisK_dim/P_dom"/>
</dbReference>
<feature type="domain" description="HAMP" evidence="13">
    <location>
        <begin position="202"/>
        <end position="255"/>
    </location>
</feature>
<evidence type="ECO:0000313" key="15">
    <source>
        <dbReference type="Proteomes" id="UP000631694"/>
    </source>
</evidence>
<dbReference type="Gene3D" id="1.10.287.130">
    <property type="match status" value="1"/>
</dbReference>
<evidence type="ECO:0000256" key="3">
    <source>
        <dbReference type="ARBA" id="ARBA00012438"/>
    </source>
</evidence>
<protein>
    <recommendedName>
        <fullName evidence="3">histidine kinase</fullName>
        <ecNumber evidence="3">2.7.13.3</ecNumber>
    </recommendedName>
</protein>
<accession>A0A931I5N5</accession>
<dbReference type="InterPro" id="IPR003660">
    <property type="entry name" value="HAMP_dom"/>
</dbReference>
<comment type="caution">
    <text evidence="14">The sequence shown here is derived from an EMBL/GenBank/DDBJ whole genome shotgun (WGS) entry which is preliminary data.</text>
</comment>
<keyword evidence="8 11" id="KW-1133">Transmembrane helix</keyword>
<dbReference type="InterPro" id="IPR036890">
    <property type="entry name" value="HATPase_C_sf"/>
</dbReference>
<dbReference type="SUPFAM" id="SSF55874">
    <property type="entry name" value="ATPase domain of HSP90 chaperone/DNA topoisomerase II/histidine kinase"/>
    <property type="match status" value="1"/>
</dbReference>
<keyword evidence="9" id="KW-0902">Two-component regulatory system</keyword>
<dbReference type="Gene3D" id="3.30.565.10">
    <property type="entry name" value="Histidine kinase-like ATPase, C-terminal domain"/>
    <property type="match status" value="1"/>
</dbReference>
<evidence type="ECO:0000313" key="14">
    <source>
        <dbReference type="EMBL" id="MBH0239746.1"/>
    </source>
</evidence>
<keyword evidence="15" id="KW-1185">Reference proteome</keyword>
<dbReference type="PROSITE" id="PS50109">
    <property type="entry name" value="HIS_KIN"/>
    <property type="match status" value="1"/>
</dbReference>
<dbReference type="AlphaFoldDB" id="A0A931I5N5"/>
<keyword evidence="10 11" id="KW-0472">Membrane</keyword>
<evidence type="ECO:0000256" key="8">
    <source>
        <dbReference type="ARBA" id="ARBA00022989"/>
    </source>
</evidence>
<evidence type="ECO:0000256" key="6">
    <source>
        <dbReference type="ARBA" id="ARBA00022692"/>
    </source>
</evidence>
<dbReference type="GO" id="GO:0000155">
    <property type="term" value="F:phosphorelay sensor kinase activity"/>
    <property type="evidence" value="ECO:0007669"/>
    <property type="project" value="InterPro"/>
</dbReference>
<comment type="catalytic activity">
    <reaction evidence="1">
        <text>ATP + protein L-histidine = ADP + protein N-phospho-L-histidine.</text>
        <dbReference type="EC" id="2.7.13.3"/>
    </reaction>
</comment>
<dbReference type="Pfam" id="PF02518">
    <property type="entry name" value="HATPase_c"/>
    <property type="match status" value="1"/>
</dbReference>
<dbReference type="InterPro" id="IPR003594">
    <property type="entry name" value="HATPase_dom"/>
</dbReference>
<evidence type="ECO:0000256" key="1">
    <source>
        <dbReference type="ARBA" id="ARBA00000085"/>
    </source>
</evidence>
<dbReference type="InterPro" id="IPR005467">
    <property type="entry name" value="His_kinase_dom"/>
</dbReference>
<dbReference type="SMART" id="SM00387">
    <property type="entry name" value="HATPase_c"/>
    <property type="match status" value="1"/>
</dbReference>
<dbReference type="SUPFAM" id="SSF47384">
    <property type="entry name" value="Homodimeric domain of signal transducing histidine kinase"/>
    <property type="match status" value="1"/>
</dbReference>
<dbReference type="EMBL" id="JADZLT010000056">
    <property type="protein sequence ID" value="MBH0239746.1"/>
    <property type="molecule type" value="Genomic_DNA"/>
</dbReference>
<proteinExistence type="predicted"/>
<dbReference type="PRINTS" id="PR00344">
    <property type="entry name" value="BCTRLSENSOR"/>
</dbReference>
<dbReference type="GO" id="GO:0005886">
    <property type="term" value="C:plasma membrane"/>
    <property type="evidence" value="ECO:0007669"/>
    <property type="project" value="TreeGrafter"/>
</dbReference>
<evidence type="ECO:0000259" key="12">
    <source>
        <dbReference type="PROSITE" id="PS50109"/>
    </source>
</evidence>
<evidence type="ECO:0000256" key="9">
    <source>
        <dbReference type="ARBA" id="ARBA00023012"/>
    </source>
</evidence>
<reference evidence="14" key="1">
    <citation type="submission" date="2020-12" db="EMBL/GenBank/DDBJ databases">
        <title>Methylobrevis albus sp. nov., isolated from fresh water lack sediment.</title>
        <authorList>
            <person name="Zou Q."/>
        </authorList>
    </citation>
    <scope>NUCLEOTIDE SEQUENCE</scope>
    <source>
        <strain evidence="14">L22</strain>
    </source>
</reference>
<evidence type="ECO:0000256" key="5">
    <source>
        <dbReference type="ARBA" id="ARBA00022679"/>
    </source>
</evidence>
<evidence type="ECO:0000259" key="13">
    <source>
        <dbReference type="PROSITE" id="PS50885"/>
    </source>
</evidence>
<dbReference type="InterPro" id="IPR004358">
    <property type="entry name" value="Sig_transdc_His_kin-like_C"/>
</dbReference>
<evidence type="ECO:0000256" key="4">
    <source>
        <dbReference type="ARBA" id="ARBA00022553"/>
    </source>
</evidence>
<keyword evidence="4" id="KW-0597">Phosphoprotein</keyword>
<dbReference type="PROSITE" id="PS50885">
    <property type="entry name" value="HAMP"/>
    <property type="match status" value="1"/>
</dbReference>
<dbReference type="InterPro" id="IPR036097">
    <property type="entry name" value="HisK_dim/P_sf"/>
</dbReference>